<reference evidence="1 2" key="2">
    <citation type="submission" date="2018-10" db="EMBL/GenBank/DDBJ databases">
        <authorList>
            <consortium name="Pathogen Informatics"/>
        </authorList>
    </citation>
    <scope>NUCLEOTIDE SEQUENCE [LARGE SCALE GENOMIC DNA]</scope>
</reference>
<evidence type="ECO:0000313" key="1">
    <source>
        <dbReference type="EMBL" id="VDD84208.1"/>
    </source>
</evidence>
<dbReference type="InterPro" id="IPR043502">
    <property type="entry name" value="DNA/RNA_pol_sf"/>
</dbReference>
<dbReference type="AlphaFoldDB" id="A0A0R3UQQ5"/>
<evidence type="ECO:0000313" key="2">
    <source>
        <dbReference type="Proteomes" id="UP000267029"/>
    </source>
</evidence>
<dbReference type="OrthoDB" id="10066870at2759"/>
<dbReference type="STRING" id="53468.A0A0R3UQQ5"/>
<proteinExistence type="predicted"/>
<name>A0A0R3UQQ5_MESCO</name>
<evidence type="ECO:0000313" key="3">
    <source>
        <dbReference type="WBParaSite" id="MCOS_0001021001-mRNA-1"/>
    </source>
</evidence>
<keyword evidence="2" id="KW-1185">Reference proteome</keyword>
<protein>
    <submittedName>
        <fullName evidence="3">COesterase domain-containing protein</fullName>
    </submittedName>
</protein>
<accession>A0A0R3UQQ5</accession>
<dbReference type="EMBL" id="UXSR01006067">
    <property type="protein sequence ID" value="VDD84208.1"/>
    <property type="molecule type" value="Genomic_DNA"/>
</dbReference>
<dbReference type="WBParaSite" id="MCOS_0001021001-mRNA-1">
    <property type="protein sequence ID" value="MCOS_0001021001-mRNA-1"/>
    <property type="gene ID" value="MCOS_0001021001"/>
</dbReference>
<dbReference type="SUPFAM" id="SSF56672">
    <property type="entry name" value="DNA/RNA polymerases"/>
    <property type="match status" value="1"/>
</dbReference>
<sequence>MGQPKTTLILAEFHSVSELANEVSHVPFHFDNDFAIDQLWSTIPKRTQLTTSELVNQFLSRDDLGDLEPIQILRKMRQLSYDDPLEDGWPVNAQVYRLSSTRYSTAEQELGNMLQLGIVRRSDSDWSSALYMVFKTVVSEWWPCDDYRALNAITNPDGYQISDLHDMFRFYTENPLFSAKYNKPQKRYSTFGHDLLAIYPAVKHIRTSNVFVSGVVIFTNTVHNQKWVFSGHPKFTFPLHKYPLSGRNGFSGDPAVSTTASSSAAGGGLSATRLSDRLQGSLQIPF</sequence>
<reference evidence="3" key="1">
    <citation type="submission" date="2017-02" db="UniProtKB">
        <authorList>
            <consortium name="WormBaseParasite"/>
        </authorList>
    </citation>
    <scope>IDENTIFICATION</scope>
</reference>
<dbReference type="Proteomes" id="UP000267029">
    <property type="component" value="Unassembled WGS sequence"/>
</dbReference>
<organism evidence="3">
    <name type="scientific">Mesocestoides corti</name>
    <name type="common">Flatworm</name>
    <dbReference type="NCBI Taxonomy" id="53468"/>
    <lineage>
        <taxon>Eukaryota</taxon>
        <taxon>Metazoa</taxon>
        <taxon>Spiralia</taxon>
        <taxon>Lophotrochozoa</taxon>
        <taxon>Platyhelminthes</taxon>
        <taxon>Cestoda</taxon>
        <taxon>Eucestoda</taxon>
        <taxon>Cyclophyllidea</taxon>
        <taxon>Mesocestoididae</taxon>
        <taxon>Mesocestoides</taxon>
    </lineage>
</organism>
<gene>
    <name evidence="1" type="ORF">MCOS_LOCUS10211</name>
</gene>
<dbReference type="Gene3D" id="3.10.10.10">
    <property type="entry name" value="HIV Type 1 Reverse Transcriptase, subunit A, domain 1"/>
    <property type="match status" value="1"/>
</dbReference>